<dbReference type="AlphaFoldDB" id="A0A839V3Z8"/>
<keyword evidence="2 6" id="KW-0808">Transferase</keyword>
<dbReference type="CDD" id="cd03046">
    <property type="entry name" value="GST_N_GTT1_like"/>
    <property type="match status" value="1"/>
</dbReference>
<dbReference type="Gene3D" id="3.40.30.10">
    <property type="entry name" value="Glutaredoxin"/>
    <property type="match status" value="1"/>
</dbReference>
<dbReference type="SUPFAM" id="SSF47616">
    <property type="entry name" value="GST C-terminal domain-like"/>
    <property type="match status" value="1"/>
</dbReference>
<dbReference type="Proteomes" id="UP000565205">
    <property type="component" value="Unassembled WGS sequence"/>
</dbReference>
<gene>
    <name evidence="6" type="ORF">FHR90_003359</name>
    <name evidence="7" type="ORF">HUK83_07270</name>
</gene>
<evidence type="ECO:0000256" key="3">
    <source>
        <dbReference type="ARBA" id="ARBA00047960"/>
    </source>
</evidence>
<evidence type="ECO:0000256" key="2">
    <source>
        <dbReference type="ARBA" id="ARBA00022679"/>
    </source>
</evidence>
<dbReference type="InterPro" id="IPR004046">
    <property type="entry name" value="GST_C"/>
</dbReference>
<evidence type="ECO:0000256" key="1">
    <source>
        <dbReference type="ARBA" id="ARBA00012452"/>
    </source>
</evidence>
<reference evidence="6 8" key="2">
    <citation type="submission" date="2020-08" db="EMBL/GenBank/DDBJ databases">
        <title>Genomic Encyclopedia of Type Strains, Phase III (KMG-III): the genomes of soil and plant-associated and newly described type strains.</title>
        <authorList>
            <person name="Whitman W."/>
        </authorList>
    </citation>
    <scope>NUCLEOTIDE SEQUENCE [LARGE SCALE GENOMIC DNA]</scope>
    <source>
        <strain evidence="6 8">CECT 8088</strain>
    </source>
</reference>
<feature type="domain" description="GST C-terminal" evidence="5">
    <location>
        <begin position="87"/>
        <end position="210"/>
    </location>
</feature>
<dbReference type="GO" id="GO:0005737">
    <property type="term" value="C:cytoplasm"/>
    <property type="evidence" value="ECO:0007669"/>
    <property type="project" value="UniProtKB-ARBA"/>
</dbReference>
<dbReference type="PROSITE" id="PS50404">
    <property type="entry name" value="GST_NTER"/>
    <property type="match status" value="1"/>
</dbReference>
<dbReference type="Proteomes" id="UP000557688">
    <property type="component" value="Unassembled WGS sequence"/>
</dbReference>
<dbReference type="PANTHER" id="PTHR44051">
    <property type="entry name" value="GLUTATHIONE S-TRANSFERASE-RELATED"/>
    <property type="match status" value="1"/>
</dbReference>
<feature type="domain" description="GST N-terminal" evidence="4">
    <location>
        <begin position="1"/>
        <end position="81"/>
    </location>
</feature>
<organism evidence="6 8">
    <name type="scientific">Endobacter medicaginis</name>
    <dbReference type="NCBI Taxonomy" id="1181271"/>
    <lineage>
        <taxon>Bacteria</taxon>
        <taxon>Pseudomonadati</taxon>
        <taxon>Pseudomonadota</taxon>
        <taxon>Alphaproteobacteria</taxon>
        <taxon>Acetobacterales</taxon>
        <taxon>Acetobacteraceae</taxon>
        <taxon>Endobacter</taxon>
    </lineage>
</organism>
<keyword evidence="8" id="KW-1185">Reference proteome</keyword>
<dbReference type="EC" id="2.5.1.18" evidence="1"/>
<evidence type="ECO:0000313" key="6">
    <source>
        <dbReference type="EMBL" id="MBB3175503.1"/>
    </source>
</evidence>
<dbReference type="InterPro" id="IPR010987">
    <property type="entry name" value="Glutathione-S-Trfase_C-like"/>
</dbReference>
<dbReference type="InterPro" id="IPR036249">
    <property type="entry name" value="Thioredoxin-like_sf"/>
</dbReference>
<dbReference type="InterPro" id="IPR004045">
    <property type="entry name" value="Glutathione_S-Trfase_N"/>
</dbReference>
<evidence type="ECO:0000259" key="5">
    <source>
        <dbReference type="PROSITE" id="PS50405"/>
    </source>
</evidence>
<evidence type="ECO:0000313" key="7">
    <source>
        <dbReference type="EMBL" id="NVN30133.1"/>
    </source>
</evidence>
<dbReference type="SFLD" id="SFLDG00358">
    <property type="entry name" value="Main_(cytGST)"/>
    <property type="match status" value="1"/>
</dbReference>
<accession>A0A839V3Z8</accession>
<dbReference type="Gene3D" id="1.20.1050.10">
    <property type="match status" value="1"/>
</dbReference>
<protein>
    <recommendedName>
        <fullName evidence="1">glutathione transferase</fullName>
        <ecNumber evidence="1">2.5.1.18</ecNumber>
    </recommendedName>
</protein>
<sequence>MLTVYHLGVSQSERIVWLCEELEIPYDLVRFDRDPVTRLAPAAYKALHPTGMAPVIKDGDVVLAESCAIIDYIIHRHGDGRLAVGPESDAYPDYLFWFNYANGTVMPMEMIGMILNGIGYGGSHDILENLMKRLPIAYDLLEAKLGQAPYLAGDDFTAADIIMLFPLTTMRVFFPKDLSPYPNILRYLKRIGDRPGYQRAMAKGDPGMQPLLVASNGPSSII</sequence>
<comment type="caution">
    <text evidence="6">The sequence shown here is derived from an EMBL/GenBank/DDBJ whole genome shotgun (WGS) entry which is preliminary data.</text>
</comment>
<proteinExistence type="predicted"/>
<evidence type="ECO:0000313" key="9">
    <source>
        <dbReference type="Proteomes" id="UP000565205"/>
    </source>
</evidence>
<name>A0A839V3Z8_9PROT</name>
<dbReference type="GO" id="GO:0004364">
    <property type="term" value="F:glutathione transferase activity"/>
    <property type="evidence" value="ECO:0007669"/>
    <property type="project" value="UniProtKB-EC"/>
</dbReference>
<dbReference type="EMBL" id="JACHXV010000038">
    <property type="protein sequence ID" value="MBB3175503.1"/>
    <property type="molecule type" value="Genomic_DNA"/>
</dbReference>
<dbReference type="EMBL" id="JABXXQ010000107">
    <property type="protein sequence ID" value="NVN30133.1"/>
    <property type="molecule type" value="Genomic_DNA"/>
</dbReference>
<reference evidence="7 9" key="1">
    <citation type="submission" date="2020-06" db="EMBL/GenBank/DDBJ databases">
        <title>Description of novel acetic acid bacteria.</title>
        <authorList>
            <person name="Sombolestani A."/>
        </authorList>
    </citation>
    <scope>NUCLEOTIDE SEQUENCE [LARGE SCALE GENOMIC DNA]</scope>
    <source>
        <strain evidence="7 9">LMG 26838</strain>
    </source>
</reference>
<dbReference type="PANTHER" id="PTHR44051:SF9">
    <property type="entry name" value="GLUTATHIONE S-TRANSFERASE 1"/>
    <property type="match status" value="1"/>
</dbReference>
<comment type="catalytic activity">
    <reaction evidence="3">
        <text>RX + glutathione = an S-substituted glutathione + a halide anion + H(+)</text>
        <dbReference type="Rhea" id="RHEA:16437"/>
        <dbReference type="ChEBI" id="CHEBI:15378"/>
        <dbReference type="ChEBI" id="CHEBI:16042"/>
        <dbReference type="ChEBI" id="CHEBI:17792"/>
        <dbReference type="ChEBI" id="CHEBI:57925"/>
        <dbReference type="ChEBI" id="CHEBI:90779"/>
        <dbReference type="EC" id="2.5.1.18"/>
    </reaction>
</comment>
<evidence type="ECO:0000259" key="4">
    <source>
        <dbReference type="PROSITE" id="PS50404"/>
    </source>
</evidence>
<dbReference type="PROSITE" id="PS50405">
    <property type="entry name" value="GST_CTER"/>
    <property type="match status" value="1"/>
</dbReference>
<dbReference type="SFLD" id="SFLDS00019">
    <property type="entry name" value="Glutathione_Transferase_(cytos"/>
    <property type="match status" value="1"/>
</dbReference>
<evidence type="ECO:0000313" key="8">
    <source>
        <dbReference type="Proteomes" id="UP000557688"/>
    </source>
</evidence>
<dbReference type="SUPFAM" id="SSF52833">
    <property type="entry name" value="Thioredoxin-like"/>
    <property type="match status" value="1"/>
</dbReference>
<dbReference type="Pfam" id="PF13409">
    <property type="entry name" value="GST_N_2"/>
    <property type="match status" value="1"/>
</dbReference>
<dbReference type="GO" id="GO:0004601">
    <property type="term" value="F:peroxidase activity"/>
    <property type="evidence" value="ECO:0007669"/>
    <property type="project" value="UniProtKB-ARBA"/>
</dbReference>
<dbReference type="SFLD" id="SFLDG01150">
    <property type="entry name" value="Main.1:_Beta-like"/>
    <property type="match status" value="1"/>
</dbReference>
<dbReference type="InterPro" id="IPR036282">
    <property type="entry name" value="Glutathione-S-Trfase_C_sf"/>
</dbReference>
<dbReference type="FunFam" id="3.40.30.10:FF:000156">
    <property type="entry name" value="Glutathione S-transferase 1"/>
    <property type="match status" value="1"/>
</dbReference>
<dbReference type="Pfam" id="PF00043">
    <property type="entry name" value="GST_C"/>
    <property type="match status" value="1"/>
</dbReference>
<dbReference type="InterPro" id="IPR040079">
    <property type="entry name" value="Glutathione_S-Trfase"/>
</dbReference>
<dbReference type="RefSeq" id="WP_176623403.1">
    <property type="nucleotide sequence ID" value="NZ_JABXXQ010000107.1"/>
</dbReference>